<evidence type="ECO:0000256" key="4">
    <source>
        <dbReference type="ARBA" id="ARBA00023136"/>
    </source>
</evidence>
<protein>
    <recommendedName>
        <fullName evidence="6">O-antigen ligase-related domain-containing protein</fullName>
    </recommendedName>
</protein>
<feature type="transmembrane region" description="Helical" evidence="5">
    <location>
        <begin position="71"/>
        <end position="89"/>
    </location>
</feature>
<evidence type="ECO:0000313" key="7">
    <source>
        <dbReference type="EMBL" id="KKU22279.1"/>
    </source>
</evidence>
<dbReference type="GO" id="GO:0016020">
    <property type="term" value="C:membrane"/>
    <property type="evidence" value="ECO:0007669"/>
    <property type="project" value="UniProtKB-SubCell"/>
</dbReference>
<evidence type="ECO:0000256" key="2">
    <source>
        <dbReference type="ARBA" id="ARBA00022692"/>
    </source>
</evidence>
<feature type="transmembrane region" description="Helical" evidence="5">
    <location>
        <begin position="38"/>
        <end position="59"/>
    </location>
</feature>
<sequence length="754" mass="84700">MNSVLNATKLVKLSLLSLALTPLVVTHSTLFPYVFGKAMLIRLVMAIASIFLLMGVFWGEDILSRSRLKKINNPLTMVLIIFSVLALFSTFFADNPYRAFWGDIERSEGFLISFYMLFFFLGTSLFFEKKDWLSFFKLNLVVGIVAMGDVLMDRFAYGDIRPDGSFFGNPTFVATYALFVLYFALMVGVLDKNKTWPFLSRTVVALSLLAIFVTETRGVILGLIVALFIVLLRISLIKGGVEKFNLLGKSVEVKNLVIGTLLVILIFGGAFVVTRDNAFWQNIPGLDRLARISSTDATTQTRLINLSISMNAVNPQNVGWTRTLLGWGQEEYINAHNQFYDPAIQKYESAWFDRAHNKILDVLVMNGLLGLLGYLLIWCLIFWKTLGKDVARSNHLDSREKFWTLLFTGGIAVAYFVQNLFLFDQIAMYIPLFSIFAFVGYTFYAHEEKDTQILEKSTPRFLYAMGAFSLSIVFVTAFVWLCVIPYYQMRVAVNTFNKGHFDPGQIKTITTPNNFIQSELRIFILSGFPTRFSKDEFIQAFPQMIPLGEEALGVVVNKARTHQAMGLIYKSASRANQNTDYLVAGEDHLRKAVELAPNRQDVRVSLADNLVSQGKFEEAGGVINAAVALEPEGKGMDIDSLAIFAPYDFDGSRGTLEMLKNIYASGQKPVTPEDIQQIREGYSNYFNYMYNTQDASSFEMVLKQAIKIEKTFREIIDSQMGSGLISEPIDTMEEVLTGGLNGFKARGWSAVAAN</sequence>
<name>A0A0G1NNS0_9BACT</name>
<dbReference type="InterPro" id="IPR051533">
    <property type="entry name" value="WaaL-like"/>
</dbReference>
<feature type="transmembrane region" description="Helical" evidence="5">
    <location>
        <begin position="219"/>
        <end position="236"/>
    </location>
</feature>
<keyword evidence="4 5" id="KW-0472">Membrane</keyword>
<feature type="transmembrane region" description="Helical" evidence="5">
    <location>
        <begin position="109"/>
        <end position="127"/>
    </location>
</feature>
<keyword evidence="3 5" id="KW-1133">Transmembrane helix</keyword>
<organism evidence="7 8">
    <name type="scientific">Candidatus Nomurabacteria bacterium GW2011_GWA1_46_11</name>
    <dbReference type="NCBI Taxonomy" id="1618732"/>
    <lineage>
        <taxon>Bacteria</taxon>
        <taxon>Candidatus Nomuraibacteriota</taxon>
    </lineage>
</organism>
<feature type="transmembrane region" description="Helical" evidence="5">
    <location>
        <begin position="426"/>
        <end position="444"/>
    </location>
</feature>
<feature type="transmembrane region" description="Helical" evidence="5">
    <location>
        <begin position="256"/>
        <end position="274"/>
    </location>
</feature>
<comment type="caution">
    <text evidence="7">The sequence shown here is derived from an EMBL/GenBank/DDBJ whole genome shotgun (WGS) entry which is preliminary data.</text>
</comment>
<dbReference type="AlphaFoldDB" id="A0A0G1NNS0"/>
<dbReference type="PANTHER" id="PTHR37422:SF13">
    <property type="entry name" value="LIPOPOLYSACCHARIDE BIOSYNTHESIS PROTEIN PA4999-RELATED"/>
    <property type="match status" value="1"/>
</dbReference>
<proteinExistence type="predicted"/>
<evidence type="ECO:0000256" key="3">
    <source>
        <dbReference type="ARBA" id="ARBA00022989"/>
    </source>
</evidence>
<dbReference type="PANTHER" id="PTHR37422">
    <property type="entry name" value="TEICHURONIC ACID BIOSYNTHESIS PROTEIN TUAE"/>
    <property type="match status" value="1"/>
</dbReference>
<dbReference type="InterPro" id="IPR007016">
    <property type="entry name" value="O-antigen_ligase-rel_domated"/>
</dbReference>
<feature type="transmembrane region" description="Helical" evidence="5">
    <location>
        <begin position="134"/>
        <end position="152"/>
    </location>
</feature>
<reference evidence="7 8" key="1">
    <citation type="journal article" date="2015" name="Nature">
        <title>rRNA introns, odd ribosomes, and small enigmatic genomes across a large radiation of phyla.</title>
        <authorList>
            <person name="Brown C.T."/>
            <person name="Hug L.A."/>
            <person name="Thomas B.C."/>
            <person name="Sharon I."/>
            <person name="Castelle C.J."/>
            <person name="Singh A."/>
            <person name="Wilkins M.J."/>
            <person name="Williams K.H."/>
            <person name="Banfield J.F."/>
        </authorList>
    </citation>
    <scope>NUCLEOTIDE SEQUENCE [LARGE SCALE GENOMIC DNA]</scope>
</reference>
<dbReference type="Gene3D" id="1.25.40.10">
    <property type="entry name" value="Tetratricopeptide repeat domain"/>
    <property type="match status" value="1"/>
</dbReference>
<dbReference type="Pfam" id="PF04932">
    <property type="entry name" value="Wzy_C"/>
    <property type="match status" value="1"/>
</dbReference>
<dbReference type="InterPro" id="IPR011990">
    <property type="entry name" value="TPR-like_helical_dom_sf"/>
</dbReference>
<evidence type="ECO:0000313" key="8">
    <source>
        <dbReference type="Proteomes" id="UP000034107"/>
    </source>
</evidence>
<evidence type="ECO:0000256" key="5">
    <source>
        <dbReference type="SAM" id="Phobius"/>
    </source>
</evidence>
<feature type="domain" description="O-antigen ligase-related" evidence="6">
    <location>
        <begin position="203"/>
        <end position="375"/>
    </location>
</feature>
<feature type="transmembrane region" description="Helical" evidence="5">
    <location>
        <begin position="172"/>
        <end position="189"/>
    </location>
</feature>
<comment type="subcellular location">
    <subcellularLocation>
        <location evidence="1">Membrane</location>
        <topology evidence="1">Multi-pass membrane protein</topology>
    </subcellularLocation>
</comment>
<keyword evidence="2 5" id="KW-0812">Transmembrane</keyword>
<feature type="transmembrane region" description="Helical" evidence="5">
    <location>
        <begin position="359"/>
        <end position="381"/>
    </location>
</feature>
<feature type="transmembrane region" description="Helical" evidence="5">
    <location>
        <begin position="196"/>
        <end position="213"/>
    </location>
</feature>
<accession>A0A0G1NNS0</accession>
<evidence type="ECO:0000259" key="6">
    <source>
        <dbReference type="Pfam" id="PF04932"/>
    </source>
</evidence>
<feature type="transmembrane region" description="Helical" evidence="5">
    <location>
        <begin position="402"/>
        <end position="420"/>
    </location>
</feature>
<dbReference type="Proteomes" id="UP000034107">
    <property type="component" value="Unassembled WGS sequence"/>
</dbReference>
<feature type="transmembrane region" description="Helical" evidence="5">
    <location>
        <begin position="465"/>
        <end position="487"/>
    </location>
</feature>
<dbReference type="EMBL" id="LCLS01000004">
    <property type="protein sequence ID" value="KKU22279.1"/>
    <property type="molecule type" value="Genomic_DNA"/>
</dbReference>
<evidence type="ECO:0000256" key="1">
    <source>
        <dbReference type="ARBA" id="ARBA00004141"/>
    </source>
</evidence>
<gene>
    <name evidence="7" type="ORF">UX31_C0004G0008</name>
</gene>